<keyword evidence="1" id="KW-0418">Kinase</keyword>
<accession>A0A7X0RXQ3</accession>
<sequence length="347" mass="40119">MGMNIPVRNLLIAESEAEKMERNLWKDQYASGSLSTNGDTVPVQIRYRGGHTREYPKRSYEVVRQGQTFHYNAEFDDPSMIRNALSFWFIERLGLPSPRTKHVLLVRNGVPLGIYLEIEAVERGFFRRRGIGTRSLFYGVNEQADFRMPSTDNPLIGYEHQYGGQEEKKRLAAFIKGMHLQKRARSAAFLSRHLDVDNYLKWLAGAVLTGNYDGFEQNYAIYRHRASGKWRMVPWDYEGTWGRNCYGRIVSSDLVAVTGYNHLTDKLLERKANGQRYKAILKRALATGFAEKQIMPVAAELHGSIAPYYRRDVSRKWTYSEFQGELSVIRDYIGERRAIIARAIKRM</sequence>
<keyword evidence="1" id="KW-0808">Transferase</keyword>
<dbReference type="PANTHER" id="PTHR40050">
    <property type="entry name" value="INNER SPORE COAT PROTEIN H"/>
    <property type="match status" value="1"/>
</dbReference>
<dbReference type="Pfam" id="PF08757">
    <property type="entry name" value="CotH"/>
    <property type="match status" value="1"/>
</dbReference>
<proteinExistence type="predicted"/>
<evidence type="ECO:0000313" key="1">
    <source>
        <dbReference type="EMBL" id="MBB6674295.1"/>
    </source>
</evidence>
<reference evidence="1 2" key="1">
    <citation type="submission" date="2020-08" db="EMBL/GenBank/DDBJ databases">
        <title>Cohnella phylogeny.</title>
        <authorList>
            <person name="Dunlap C."/>
        </authorList>
    </citation>
    <scope>NUCLEOTIDE SEQUENCE [LARGE SCALE GENOMIC DNA]</scope>
    <source>
        <strain evidence="1 2">DSM 28246</strain>
    </source>
</reference>
<dbReference type="PANTHER" id="PTHR40050:SF1">
    <property type="entry name" value="INNER SPORE COAT PROTEIN H"/>
    <property type="match status" value="1"/>
</dbReference>
<organism evidence="1 2">
    <name type="scientific">Cohnella nanjingensis</name>
    <dbReference type="NCBI Taxonomy" id="1387779"/>
    <lineage>
        <taxon>Bacteria</taxon>
        <taxon>Bacillati</taxon>
        <taxon>Bacillota</taxon>
        <taxon>Bacilli</taxon>
        <taxon>Bacillales</taxon>
        <taxon>Paenibacillaceae</taxon>
        <taxon>Cohnella</taxon>
    </lineage>
</organism>
<keyword evidence="2" id="KW-1185">Reference proteome</keyword>
<gene>
    <name evidence="1" type="ORF">H7C19_26785</name>
</gene>
<name>A0A7X0RXQ3_9BACL</name>
<dbReference type="Proteomes" id="UP000547209">
    <property type="component" value="Unassembled WGS sequence"/>
</dbReference>
<dbReference type="InterPro" id="IPR014867">
    <property type="entry name" value="Spore_coat_CotH_CotH2/3/7"/>
</dbReference>
<evidence type="ECO:0000313" key="2">
    <source>
        <dbReference type="Proteomes" id="UP000547209"/>
    </source>
</evidence>
<comment type="caution">
    <text evidence="1">The sequence shown here is derived from an EMBL/GenBank/DDBJ whole genome shotgun (WGS) entry which is preliminary data.</text>
</comment>
<dbReference type="GO" id="GO:0016301">
    <property type="term" value="F:kinase activity"/>
    <property type="evidence" value="ECO:0007669"/>
    <property type="project" value="UniProtKB-KW"/>
</dbReference>
<protein>
    <submittedName>
        <fullName evidence="1">CotH kinase family protein</fullName>
    </submittedName>
</protein>
<dbReference type="AlphaFoldDB" id="A0A7X0RXQ3"/>
<dbReference type="EMBL" id="JACJVP010000045">
    <property type="protein sequence ID" value="MBB6674295.1"/>
    <property type="molecule type" value="Genomic_DNA"/>
</dbReference>